<organism evidence="2">
    <name type="scientific">marine metagenome</name>
    <dbReference type="NCBI Taxonomy" id="408172"/>
    <lineage>
        <taxon>unclassified sequences</taxon>
        <taxon>metagenomes</taxon>
        <taxon>ecological metagenomes</taxon>
    </lineage>
</organism>
<proteinExistence type="predicted"/>
<reference evidence="2" key="1">
    <citation type="submission" date="2018-05" db="EMBL/GenBank/DDBJ databases">
        <authorList>
            <person name="Lanie J.A."/>
            <person name="Ng W.-L."/>
            <person name="Kazmierczak K.M."/>
            <person name="Andrzejewski T.M."/>
            <person name="Davidsen T.M."/>
            <person name="Wayne K.J."/>
            <person name="Tettelin H."/>
            <person name="Glass J.I."/>
            <person name="Rusch D."/>
            <person name="Podicherti R."/>
            <person name="Tsui H.-C.T."/>
            <person name="Winkler M.E."/>
        </authorList>
    </citation>
    <scope>NUCLEOTIDE SEQUENCE</scope>
</reference>
<dbReference type="AlphaFoldDB" id="A0A382C8P1"/>
<dbReference type="Gene3D" id="3.10.450.50">
    <property type="match status" value="1"/>
</dbReference>
<sequence>VADVEEAVRATLVAHNAGDAEAFNAQFVAGASGFFVDGSLLAQQDPEASSAAFEAGAHSELEITDLNVEVHGSTAVVTCYFKGAWIAPNGNRTEGSWRYSAVRVKGDGAWKVL</sequence>
<feature type="non-terminal residue" evidence="2">
    <location>
        <position position="113"/>
    </location>
</feature>
<dbReference type="SUPFAM" id="SSF54427">
    <property type="entry name" value="NTF2-like"/>
    <property type="match status" value="1"/>
</dbReference>
<dbReference type="Pfam" id="PF14534">
    <property type="entry name" value="DUF4440"/>
    <property type="match status" value="1"/>
</dbReference>
<evidence type="ECO:0000259" key="1">
    <source>
        <dbReference type="Pfam" id="PF14534"/>
    </source>
</evidence>
<accession>A0A382C8P1</accession>
<feature type="domain" description="DUF4440" evidence="1">
    <location>
        <begin position="5"/>
        <end position="112"/>
    </location>
</feature>
<feature type="non-terminal residue" evidence="2">
    <location>
        <position position="1"/>
    </location>
</feature>
<evidence type="ECO:0000313" key="2">
    <source>
        <dbReference type="EMBL" id="SVB22426.1"/>
    </source>
</evidence>
<protein>
    <recommendedName>
        <fullName evidence="1">DUF4440 domain-containing protein</fullName>
    </recommendedName>
</protein>
<dbReference type="EMBL" id="UINC01033324">
    <property type="protein sequence ID" value="SVB22426.1"/>
    <property type="molecule type" value="Genomic_DNA"/>
</dbReference>
<dbReference type="InterPro" id="IPR032710">
    <property type="entry name" value="NTF2-like_dom_sf"/>
</dbReference>
<name>A0A382C8P1_9ZZZZ</name>
<gene>
    <name evidence="2" type="ORF">METZ01_LOCUS175280</name>
</gene>
<dbReference type="InterPro" id="IPR027843">
    <property type="entry name" value="DUF4440"/>
</dbReference>